<dbReference type="RefSeq" id="WP_316699963.1">
    <property type="nucleotide sequence ID" value="NZ_CP136336.1"/>
</dbReference>
<evidence type="ECO:0000313" key="1">
    <source>
        <dbReference type="EMBL" id="WOB07292.1"/>
    </source>
</evidence>
<proteinExistence type="predicted"/>
<protein>
    <recommendedName>
        <fullName evidence="3">N-acetyltransferase domain-containing protein</fullName>
    </recommendedName>
</protein>
<organism evidence="1 2">
    <name type="scientific">Piscinibacter gummiphilus</name>
    <dbReference type="NCBI Taxonomy" id="946333"/>
    <lineage>
        <taxon>Bacteria</taxon>
        <taxon>Pseudomonadati</taxon>
        <taxon>Pseudomonadota</taxon>
        <taxon>Betaproteobacteria</taxon>
        <taxon>Burkholderiales</taxon>
        <taxon>Sphaerotilaceae</taxon>
        <taxon>Piscinibacter</taxon>
    </lineage>
</organism>
<accession>A0ABZ0CQP1</accession>
<name>A0ABZ0CQP1_9BURK</name>
<evidence type="ECO:0000313" key="2">
    <source>
        <dbReference type="Proteomes" id="UP001303946"/>
    </source>
</evidence>
<evidence type="ECO:0008006" key="3">
    <source>
        <dbReference type="Google" id="ProtNLM"/>
    </source>
</evidence>
<keyword evidence="2" id="KW-1185">Reference proteome</keyword>
<sequence length="374" mass="41579">MAIQIVPHSAEWREAVQAFNERMRAGGSGWSFYVDPVPEWIPPRDGQNVWREYHLAVEDGSAVRGCFALKPQDWLINGQIQVVTDWQGPFSEGVIDTRHGMLGLRMIRDMLKKRPLLYSWGHGGDDQPVVQMLRKMNWLLHPTPFCLLVVKPFRFLRLNALLRQTPARRALLDLGAFTGLGWLALKALHLGLRLKAKGGGFKARAMEVPNFGPWADALWERCKSSYRAIAVRDAASMNALAPEGAWPPVTRLKVERDGQVIGWALVMDTHMQGEHRFGDLHVGSIVDTLALPSQAGEVVHAATRHLVTKGVDIVVSNQAHPDWAKGFAQNGYAVLPNKRLFAISPQLQEALAPFTDVSKGLHLTNMDGHGPMAL</sequence>
<dbReference type="EMBL" id="CP136336">
    <property type="protein sequence ID" value="WOB07292.1"/>
    <property type="molecule type" value="Genomic_DNA"/>
</dbReference>
<dbReference type="Proteomes" id="UP001303946">
    <property type="component" value="Chromosome"/>
</dbReference>
<reference evidence="1 2" key="1">
    <citation type="submission" date="2023-10" db="EMBL/GenBank/DDBJ databases">
        <title>Bacteria for the degradation of biodegradable plastic PBAT(Polybutylene adipate terephthalate).</title>
        <authorList>
            <person name="Weon H.-Y."/>
            <person name="Yeon J."/>
        </authorList>
    </citation>
    <scope>NUCLEOTIDE SEQUENCE [LARGE SCALE GENOMIC DNA]</scope>
    <source>
        <strain evidence="1 2">SBD 7-3</strain>
    </source>
</reference>
<gene>
    <name evidence="1" type="ORF">RXV79_20520</name>
</gene>